<sequence length="275" mass="29258">MPLTSAEIAKLEEPRQAKILADSTPTVRPFAGGVMGFHEPGSWQNQACGVGLEGPVSDDEIDAMIDFYESRGVEARVELSPFAHETLVAGLAARGFVVREFENVLARELPPGEELEGALPFGRPAGLELTRIASSDHDSLELASRLTLSGFFPDGQIPKSMLDACRRTLALESTLVYLATIDGQPIAVGSVGVGGRVGSLMGVSTLPGFRRRGVQQTLMVTRLLDVRERGCVLATIGSRPGIATERNAMRVGFVMAYTKVTVGRPLAREAGLGAP</sequence>
<dbReference type="OrthoDB" id="2350893at2"/>
<gene>
    <name evidence="2" type="ORF">ENSA5_08540</name>
</gene>
<reference evidence="2 3" key="1">
    <citation type="submission" date="2018-03" db="EMBL/GenBank/DDBJ databases">
        <title>Draft Genome Sequences of the Obligatory Marine Myxobacteria Enhygromyxa salina SWB005.</title>
        <authorList>
            <person name="Poehlein A."/>
            <person name="Moghaddam J.A."/>
            <person name="Harms H."/>
            <person name="Alanjari M."/>
            <person name="Koenig G.M."/>
            <person name="Daniel R."/>
            <person name="Schaeberle T.F."/>
        </authorList>
    </citation>
    <scope>NUCLEOTIDE SEQUENCE [LARGE SCALE GENOMIC DNA]</scope>
    <source>
        <strain evidence="2 3">SWB005</strain>
    </source>
</reference>
<dbReference type="RefSeq" id="WP_106390294.1">
    <property type="nucleotide sequence ID" value="NZ_PVNK01000044.1"/>
</dbReference>
<dbReference type="AlphaFoldDB" id="A0A2S9YGV7"/>
<dbReference type="SUPFAM" id="SSF55729">
    <property type="entry name" value="Acyl-CoA N-acyltransferases (Nat)"/>
    <property type="match status" value="1"/>
</dbReference>
<evidence type="ECO:0000259" key="1">
    <source>
        <dbReference type="PROSITE" id="PS51186"/>
    </source>
</evidence>
<comment type="caution">
    <text evidence="2">The sequence shown here is derived from an EMBL/GenBank/DDBJ whole genome shotgun (WGS) entry which is preliminary data.</text>
</comment>
<dbReference type="EMBL" id="PVNK01000044">
    <property type="protein sequence ID" value="PRQ04345.1"/>
    <property type="molecule type" value="Genomic_DNA"/>
</dbReference>
<accession>A0A2S9YGV7</accession>
<evidence type="ECO:0000313" key="3">
    <source>
        <dbReference type="Proteomes" id="UP000237968"/>
    </source>
</evidence>
<dbReference type="Proteomes" id="UP000237968">
    <property type="component" value="Unassembled WGS sequence"/>
</dbReference>
<dbReference type="GO" id="GO:0016747">
    <property type="term" value="F:acyltransferase activity, transferring groups other than amino-acyl groups"/>
    <property type="evidence" value="ECO:0007669"/>
    <property type="project" value="InterPro"/>
</dbReference>
<proteinExistence type="predicted"/>
<organism evidence="2 3">
    <name type="scientific">Enhygromyxa salina</name>
    <dbReference type="NCBI Taxonomy" id="215803"/>
    <lineage>
        <taxon>Bacteria</taxon>
        <taxon>Pseudomonadati</taxon>
        <taxon>Myxococcota</taxon>
        <taxon>Polyangia</taxon>
        <taxon>Nannocystales</taxon>
        <taxon>Nannocystaceae</taxon>
        <taxon>Enhygromyxa</taxon>
    </lineage>
</organism>
<protein>
    <recommendedName>
        <fullName evidence="1">N-acetyltransferase domain-containing protein</fullName>
    </recommendedName>
</protein>
<evidence type="ECO:0000313" key="2">
    <source>
        <dbReference type="EMBL" id="PRQ04345.1"/>
    </source>
</evidence>
<dbReference type="InterPro" id="IPR000182">
    <property type="entry name" value="GNAT_dom"/>
</dbReference>
<keyword evidence="3" id="KW-1185">Reference proteome</keyword>
<dbReference type="InterPro" id="IPR016181">
    <property type="entry name" value="Acyl_CoA_acyltransferase"/>
</dbReference>
<name>A0A2S9YGV7_9BACT</name>
<dbReference type="PROSITE" id="PS51186">
    <property type="entry name" value="GNAT"/>
    <property type="match status" value="1"/>
</dbReference>
<dbReference type="Gene3D" id="3.40.630.30">
    <property type="match status" value="1"/>
</dbReference>
<feature type="domain" description="N-acetyltransferase" evidence="1">
    <location>
        <begin position="130"/>
        <end position="275"/>
    </location>
</feature>